<dbReference type="NCBIfam" id="NF038093">
    <property type="entry name" value="GrdX"/>
    <property type="match status" value="1"/>
</dbReference>
<evidence type="ECO:0000313" key="2">
    <source>
        <dbReference type="Proteomes" id="UP001164187"/>
    </source>
</evidence>
<gene>
    <name evidence="1" type="ORF">O0R46_08010</name>
</gene>
<dbReference type="EMBL" id="CP114052">
    <property type="protein sequence ID" value="WAW14535.1"/>
    <property type="molecule type" value="Genomic_DNA"/>
</dbReference>
<proteinExistence type="predicted"/>
<dbReference type="InterPro" id="IPR047735">
    <property type="entry name" value="GrdX-like"/>
</dbReference>
<keyword evidence="2" id="KW-1185">Reference proteome</keyword>
<reference evidence="1" key="1">
    <citation type="submission" date="2022-12" db="EMBL/GenBank/DDBJ databases">
        <title>Peptostreptococcus.</title>
        <authorList>
            <person name="Lee S.H."/>
        </authorList>
    </citation>
    <scope>NUCLEOTIDE SEQUENCE</scope>
    <source>
        <strain evidence="1">CBA3647</strain>
    </source>
</reference>
<organism evidence="1 2">
    <name type="scientific">Peptostreptococcus equinus</name>
    <dbReference type="NCBI Taxonomy" id="3003601"/>
    <lineage>
        <taxon>Bacteria</taxon>
        <taxon>Bacillati</taxon>
        <taxon>Bacillota</taxon>
        <taxon>Clostridia</taxon>
        <taxon>Peptostreptococcales</taxon>
        <taxon>Peptostreptococcaceae</taxon>
        <taxon>Peptostreptococcus</taxon>
    </lineage>
</organism>
<dbReference type="Proteomes" id="UP001164187">
    <property type="component" value="Chromosome"/>
</dbReference>
<sequence length="128" mass="15100">MILVTNNKSFLERKDYLKSNGFRLVLFEEKDYIEILEYSRNLIHKGYELLTHPLYGSIKPNETIYRSIVLKENTVVDFNSVTLIEDAISTAIKFAKNKQRPIWTEKIKDDFRVIDMDLISKTVDRIII</sequence>
<dbReference type="RefSeq" id="WP_269311232.1">
    <property type="nucleotide sequence ID" value="NZ_CP114052.1"/>
</dbReference>
<accession>A0ABY7JRD0</accession>
<name>A0ABY7JRD0_9FIRM</name>
<protein>
    <submittedName>
        <fullName evidence="1">GrdX family protein</fullName>
    </submittedName>
</protein>
<evidence type="ECO:0000313" key="1">
    <source>
        <dbReference type="EMBL" id="WAW14535.1"/>
    </source>
</evidence>